<dbReference type="Proteomes" id="UP000054558">
    <property type="component" value="Unassembled WGS sequence"/>
</dbReference>
<protein>
    <submittedName>
        <fullName evidence="2">Uncharacterized protein</fullName>
    </submittedName>
</protein>
<dbReference type="EMBL" id="DF237115">
    <property type="protein sequence ID" value="GAQ83883.1"/>
    <property type="molecule type" value="Genomic_DNA"/>
</dbReference>
<feature type="region of interest" description="Disordered" evidence="1">
    <location>
        <begin position="169"/>
        <end position="192"/>
    </location>
</feature>
<dbReference type="AlphaFoldDB" id="A0A1Y1I0B1"/>
<evidence type="ECO:0000256" key="1">
    <source>
        <dbReference type="SAM" id="MobiDB-lite"/>
    </source>
</evidence>
<keyword evidence="3" id="KW-1185">Reference proteome</keyword>
<feature type="region of interest" description="Disordered" evidence="1">
    <location>
        <begin position="107"/>
        <end position="130"/>
    </location>
</feature>
<name>A0A1Y1I0B1_KLENI</name>
<reference evidence="2 3" key="1">
    <citation type="journal article" date="2014" name="Nat. Commun.">
        <title>Klebsormidium flaccidum genome reveals primary factors for plant terrestrial adaptation.</title>
        <authorList>
            <person name="Hori K."/>
            <person name="Maruyama F."/>
            <person name="Fujisawa T."/>
            <person name="Togashi T."/>
            <person name="Yamamoto N."/>
            <person name="Seo M."/>
            <person name="Sato S."/>
            <person name="Yamada T."/>
            <person name="Mori H."/>
            <person name="Tajima N."/>
            <person name="Moriyama T."/>
            <person name="Ikeuchi M."/>
            <person name="Watanabe M."/>
            <person name="Wada H."/>
            <person name="Kobayashi K."/>
            <person name="Saito M."/>
            <person name="Masuda T."/>
            <person name="Sasaki-Sekimoto Y."/>
            <person name="Mashiguchi K."/>
            <person name="Awai K."/>
            <person name="Shimojima M."/>
            <person name="Masuda S."/>
            <person name="Iwai M."/>
            <person name="Nobusawa T."/>
            <person name="Narise T."/>
            <person name="Kondo S."/>
            <person name="Saito H."/>
            <person name="Sato R."/>
            <person name="Murakawa M."/>
            <person name="Ihara Y."/>
            <person name="Oshima-Yamada Y."/>
            <person name="Ohtaka K."/>
            <person name="Satoh M."/>
            <person name="Sonobe K."/>
            <person name="Ishii M."/>
            <person name="Ohtani R."/>
            <person name="Kanamori-Sato M."/>
            <person name="Honoki R."/>
            <person name="Miyazaki D."/>
            <person name="Mochizuki H."/>
            <person name="Umetsu J."/>
            <person name="Higashi K."/>
            <person name="Shibata D."/>
            <person name="Kamiya Y."/>
            <person name="Sato N."/>
            <person name="Nakamura Y."/>
            <person name="Tabata S."/>
            <person name="Ida S."/>
            <person name="Kurokawa K."/>
            <person name="Ohta H."/>
        </authorList>
    </citation>
    <scope>NUCLEOTIDE SEQUENCE [LARGE SCALE GENOMIC DNA]</scope>
    <source>
        <strain evidence="2 3">NIES-2285</strain>
    </source>
</reference>
<evidence type="ECO:0000313" key="2">
    <source>
        <dbReference type="EMBL" id="GAQ83883.1"/>
    </source>
</evidence>
<organism evidence="2 3">
    <name type="scientific">Klebsormidium nitens</name>
    <name type="common">Green alga</name>
    <name type="synonym">Ulothrix nitens</name>
    <dbReference type="NCBI Taxonomy" id="105231"/>
    <lineage>
        <taxon>Eukaryota</taxon>
        <taxon>Viridiplantae</taxon>
        <taxon>Streptophyta</taxon>
        <taxon>Klebsormidiophyceae</taxon>
        <taxon>Klebsormidiales</taxon>
        <taxon>Klebsormidiaceae</taxon>
        <taxon>Klebsormidium</taxon>
    </lineage>
</organism>
<dbReference type="STRING" id="105231.A0A1Y1I0B1"/>
<feature type="region of interest" description="Disordered" evidence="1">
    <location>
        <begin position="232"/>
        <end position="258"/>
    </location>
</feature>
<evidence type="ECO:0000313" key="3">
    <source>
        <dbReference type="Proteomes" id="UP000054558"/>
    </source>
</evidence>
<accession>A0A1Y1I0B1</accession>
<proteinExistence type="predicted"/>
<gene>
    <name evidence="2" type="ORF">KFL_001660180</name>
</gene>
<dbReference type="OMA" id="ATINEMH"/>
<sequence length="294" mass="28072">MYSVYGGASRTVQDWAARKVNRGLEFQCFNAPGTASLCCPGQCPQNPGPNPVCGPTLAPAPTFAQCDPTSATPNQCFNAAGSQSICCPGQCPGNPGATAVCGGLSPATGSPGNPSPTSASGSTTGGSPPCDPTSNLPNQCFNAAGSQSICCPGQCPGNPGATAVCGGPSPATGSPGNPSPTSASGSTTGGSPPCDPMSNLPNQCFNAAGSQSICCPGQCPGNPGASAVCGGPSPATGSPGNPSPTSASGSTTGGSPPCNPTSNLPNQCFNAPGTASICCPGQCPNNPGPTPFCA</sequence>